<evidence type="ECO:0000313" key="3">
    <source>
        <dbReference type="Proteomes" id="UP000007437"/>
    </source>
</evidence>
<dbReference type="KEGG" id="brh:RBRH_04305"/>
<feature type="region of interest" description="Disordered" evidence="1">
    <location>
        <begin position="1"/>
        <end position="29"/>
    </location>
</feature>
<proteinExistence type="predicted"/>
<evidence type="ECO:0000313" key="2">
    <source>
        <dbReference type="EMBL" id="CBW77371.1"/>
    </source>
</evidence>
<protein>
    <submittedName>
        <fullName evidence="2">Uncharacterized protein</fullName>
    </submittedName>
</protein>
<accession>E5AW69</accession>
<geneLocation type="plasmid" evidence="2 3">
    <name>pBRH02</name>
</geneLocation>
<gene>
    <name evidence="2" type="ordered locus">RBRH_04305</name>
</gene>
<organism evidence="2 3">
    <name type="scientific">Mycetohabitans rhizoxinica (strain DSM 19002 / CIP 109453 / HKI 454)</name>
    <name type="common">Paraburkholderia rhizoxinica</name>
    <dbReference type="NCBI Taxonomy" id="882378"/>
    <lineage>
        <taxon>Bacteria</taxon>
        <taxon>Pseudomonadati</taxon>
        <taxon>Pseudomonadota</taxon>
        <taxon>Betaproteobacteria</taxon>
        <taxon>Burkholderiales</taxon>
        <taxon>Burkholderiaceae</taxon>
        <taxon>Mycetohabitans</taxon>
    </lineage>
</organism>
<name>E5AW69_MYCRK</name>
<reference evidence="2 3" key="2">
    <citation type="journal article" date="2011" name="J. Bacteriol.">
        <title>Complete genome sequence of Burkholderia rhizoxinica, an endosymbiont of Rhizopus microsporus.</title>
        <authorList>
            <person name="Lackner G."/>
            <person name="Moebius N."/>
            <person name="Partida-Martinez L."/>
            <person name="Hertweck C."/>
        </authorList>
    </citation>
    <scope>NUCLEOTIDE SEQUENCE [LARGE SCALE GENOMIC DNA]</scope>
    <source>
        <strain evidence="3">DSM 19002 / CIP 109453 / HKI 454</strain>
        <plasmid evidence="2 3">pBRH02</plasmid>
    </source>
</reference>
<evidence type="ECO:0000256" key="1">
    <source>
        <dbReference type="SAM" id="MobiDB-lite"/>
    </source>
</evidence>
<dbReference type="AlphaFoldDB" id="E5AW69"/>
<reference key="1">
    <citation type="submission" date="2010-09" db="EMBL/GenBank/DDBJ databases">
        <title>Complete genome sequence of Burkholderia rhizoxinica, the endosymbiont of the phytopathogenic fungus Rhizopus microsporus.</title>
        <authorList>
            <person name="Lackner G."/>
            <person name="Moebius N."/>
            <person name="Partida-Martinez L.P."/>
            <person name="Hertweck C."/>
        </authorList>
    </citation>
    <scope>NUCLEOTIDE SEQUENCE</scope>
    <source>
        <strain>HKI 454</strain>
    </source>
</reference>
<sequence length="44" mass="4655">MPFAFVSNGRLDRTAPPDHCPPASSDTASQARVINFTPSIATPL</sequence>
<dbReference type="HOGENOM" id="CLU_3213612_0_0_4"/>
<dbReference type="Proteomes" id="UP000007437">
    <property type="component" value="Plasmid pBRH02"/>
</dbReference>
<dbReference type="EMBL" id="FR687361">
    <property type="protein sequence ID" value="CBW77371.1"/>
    <property type="molecule type" value="Genomic_DNA"/>
</dbReference>
<keyword evidence="2" id="KW-0614">Plasmid</keyword>